<sequence length="80" mass="8805">GSRRINPKNTHQIPTVVVLAGPSNTGASSIATARHLSSHGVLVYLCTSEPPSQWSETFKNQFNLFLYTNGKHFDDISQMC</sequence>
<accession>A0A0L0FBT3</accession>
<dbReference type="Gene3D" id="3.40.50.10260">
    <property type="entry name" value="YjeF N-terminal domain"/>
    <property type="match status" value="1"/>
</dbReference>
<dbReference type="InterPro" id="IPR036652">
    <property type="entry name" value="YjeF_N_dom_sf"/>
</dbReference>
<organism evidence="2 3">
    <name type="scientific">Sphaeroforma arctica JP610</name>
    <dbReference type="NCBI Taxonomy" id="667725"/>
    <lineage>
        <taxon>Eukaryota</taxon>
        <taxon>Ichthyosporea</taxon>
        <taxon>Ichthyophonida</taxon>
        <taxon>Sphaeroforma</taxon>
    </lineage>
</organism>
<dbReference type="SUPFAM" id="SSF64153">
    <property type="entry name" value="YjeF N-terminal domain-like"/>
    <property type="match status" value="1"/>
</dbReference>
<evidence type="ECO:0000259" key="1">
    <source>
        <dbReference type="PROSITE" id="PS51385"/>
    </source>
</evidence>
<gene>
    <name evidence="2" type="ORF">SARC_13237</name>
</gene>
<dbReference type="PROSITE" id="PS51385">
    <property type="entry name" value="YJEF_N"/>
    <property type="match status" value="1"/>
</dbReference>
<evidence type="ECO:0000313" key="2">
    <source>
        <dbReference type="EMBL" id="KNC74210.1"/>
    </source>
</evidence>
<proteinExistence type="predicted"/>
<protein>
    <recommendedName>
        <fullName evidence="1">YjeF N-terminal domain-containing protein</fullName>
    </recommendedName>
</protein>
<dbReference type="Pfam" id="PF03853">
    <property type="entry name" value="YjeF_N"/>
    <property type="match status" value="1"/>
</dbReference>
<dbReference type="InterPro" id="IPR004443">
    <property type="entry name" value="YjeF_N_dom"/>
</dbReference>
<feature type="non-terminal residue" evidence="2">
    <location>
        <position position="80"/>
    </location>
</feature>
<name>A0A0L0FBT3_9EUKA</name>
<dbReference type="GO" id="GO:0000932">
    <property type="term" value="C:P-body"/>
    <property type="evidence" value="ECO:0007669"/>
    <property type="project" value="TreeGrafter"/>
</dbReference>
<keyword evidence="3" id="KW-1185">Reference proteome</keyword>
<reference evidence="2 3" key="1">
    <citation type="submission" date="2011-02" db="EMBL/GenBank/DDBJ databases">
        <title>The Genome Sequence of Sphaeroforma arctica JP610.</title>
        <authorList>
            <consortium name="The Broad Institute Genome Sequencing Platform"/>
            <person name="Russ C."/>
            <person name="Cuomo C."/>
            <person name="Young S.K."/>
            <person name="Zeng Q."/>
            <person name="Gargeya S."/>
            <person name="Alvarado L."/>
            <person name="Berlin A."/>
            <person name="Chapman S.B."/>
            <person name="Chen Z."/>
            <person name="Freedman E."/>
            <person name="Gellesch M."/>
            <person name="Goldberg J."/>
            <person name="Griggs A."/>
            <person name="Gujja S."/>
            <person name="Heilman E."/>
            <person name="Heiman D."/>
            <person name="Howarth C."/>
            <person name="Mehta T."/>
            <person name="Neiman D."/>
            <person name="Pearson M."/>
            <person name="Roberts A."/>
            <person name="Saif S."/>
            <person name="Shea T."/>
            <person name="Shenoy N."/>
            <person name="Sisk P."/>
            <person name="Stolte C."/>
            <person name="Sykes S."/>
            <person name="White J."/>
            <person name="Yandava C."/>
            <person name="Burger G."/>
            <person name="Gray M.W."/>
            <person name="Holland P.W.H."/>
            <person name="King N."/>
            <person name="Lang F.B.F."/>
            <person name="Roger A.J."/>
            <person name="Ruiz-Trillo I."/>
            <person name="Haas B."/>
            <person name="Nusbaum C."/>
            <person name="Birren B."/>
        </authorList>
    </citation>
    <scope>NUCLEOTIDE SEQUENCE [LARGE SCALE GENOMIC DNA]</scope>
    <source>
        <strain evidence="2 3">JP610</strain>
    </source>
</reference>
<feature type="domain" description="YjeF N-terminal" evidence="1">
    <location>
        <begin position="1"/>
        <end position="80"/>
    </location>
</feature>
<dbReference type="PANTHER" id="PTHR13612">
    <property type="entry name" value="ENHANCER OF MRNA-DECAPPING PROTEIN 3"/>
    <property type="match status" value="1"/>
</dbReference>
<dbReference type="GeneID" id="25913741"/>
<dbReference type="EMBL" id="KQ244649">
    <property type="protein sequence ID" value="KNC74210.1"/>
    <property type="molecule type" value="Genomic_DNA"/>
</dbReference>
<dbReference type="RefSeq" id="XP_014148112.1">
    <property type="nucleotide sequence ID" value="XM_014292637.1"/>
</dbReference>
<dbReference type="GO" id="GO:0031087">
    <property type="term" value="P:deadenylation-independent decapping of nuclear-transcribed mRNA"/>
    <property type="evidence" value="ECO:0007669"/>
    <property type="project" value="TreeGrafter"/>
</dbReference>
<dbReference type="PANTHER" id="PTHR13612:SF0">
    <property type="entry name" value="ENHANCER OF MRNA-DECAPPING PROTEIN 3"/>
    <property type="match status" value="1"/>
</dbReference>
<dbReference type="Proteomes" id="UP000054560">
    <property type="component" value="Unassembled WGS sequence"/>
</dbReference>
<dbReference type="GO" id="GO:0033962">
    <property type="term" value="P:P-body assembly"/>
    <property type="evidence" value="ECO:0007669"/>
    <property type="project" value="TreeGrafter"/>
</dbReference>
<evidence type="ECO:0000313" key="3">
    <source>
        <dbReference type="Proteomes" id="UP000054560"/>
    </source>
</evidence>
<feature type="non-terminal residue" evidence="2">
    <location>
        <position position="1"/>
    </location>
</feature>
<dbReference type="GO" id="GO:0003729">
    <property type="term" value="F:mRNA binding"/>
    <property type="evidence" value="ECO:0007669"/>
    <property type="project" value="TreeGrafter"/>
</dbReference>
<dbReference type="STRING" id="667725.A0A0L0FBT3"/>
<dbReference type="AlphaFoldDB" id="A0A0L0FBT3"/>
<dbReference type="OrthoDB" id="10030313at2759"/>